<dbReference type="EMBL" id="DXBU01000131">
    <property type="protein sequence ID" value="HIZ23043.1"/>
    <property type="molecule type" value="Genomic_DNA"/>
</dbReference>
<protein>
    <submittedName>
        <fullName evidence="2">Nitroreductase</fullName>
    </submittedName>
</protein>
<evidence type="ECO:0000313" key="3">
    <source>
        <dbReference type="Proteomes" id="UP000824041"/>
    </source>
</evidence>
<evidence type="ECO:0000313" key="2">
    <source>
        <dbReference type="EMBL" id="HIZ23043.1"/>
    </source>
</evidence>
<reference evidence="2" key="1">
    <citation type="journal article" date="2021" name="PeerJ">
        <title>Extensive microbial diversity within the chicken gut microbiome revealed by metagenomics and culture.</title>
        <authorList>
            <person name="Gilroy R."/>
            <person name="Ravi A."/>
            <person name="Getino M."/>
            <person name="Pursley I."/>
            <person name="Horton D.L."/>
            <person name="Alikhan N.F."/>
            <person name="Baker D."/>
            <person name="Gharbi K."/>
            <person name="Hall N."/>
            <person name="Watson M."/>
            <person name="Adriaenssens E.M."/>
            <person name="Foster-Nyarko E."/>
            <person name="Jarju S."/>
            <person name="Secka A."/>
            <person name="Antonio M."/>
            <person name="Oren A."/>
            <person name="Chaudhuri R.R."/>
            <person name="La Ragione R."/>
            <person name="Hildebrand F."/>
            <person name="Pallen M.J."/>
        </authorList>
    </citation>
    <scope>NUCLEOTIDE SEQUENCE</scope>
    <source>
        <strain evidence="2">14324</strain>
    </source>
</reference>
<dbReference type="InterPro" id="IPR029478">
    <property type="entry name" value="TM1586_NiRdase"/>
</dbReference>
<dbReference type="InterPro" id="IPR000415">
    <property type="entry name" value="Nitroreductase-like"/>
</dbReference>
<accession>A0A9D2DTZ4</accession>
<gene>
    <name evidence="2" type="ORF">IAA21_09650</name>
</gene>
<sequence>MTIQEAVKERHMVRKYQEKPIPMGIAAQLQERLTEDNQASGLCLTLVTGSNDGLGAMAKLISKNVNNYIILAGPDTPALDKALGYWGADAMLFAQTLGLNSWWVGGMFNAKGAAKHLTGTGLRVNGVIAVGYGATQGVPHKSKTTADISSYDGTAPQWFQDGVSALLLAPTALNKQAYCVRGKDNKVILTCDSGHFAGIDLGIGKYHFEVGAGKDNFEWTEAL</sequence>
<organism evidence="2 3">
    <name type="scientific">Candidatus Blautia faecigallinarum</name>
    <dbReference type="NCBI Taxonomy" id="2838488"/>
    <lineage>
        <taxon>Bacteria</taxon>
        <taxon>Bacillati</taxon>
        <taxon>Bacillota</taxon>
        <taxon>Clostridia</taxon>
        <taxon>Lachnospirales</taxon>
        <taxon>Lachnospiraceae</taxon>
        <taxon>Blautia</taxon>
    </lineage>
</organism>
<dbReference type="Proteomes" id="UP000824041">
    <property type="component" value="Unassembled WGS sequence"/>
</dbReference>
<dbReference type="Gene3D" id="3.40.109.10">
    <property type="entry name" value="NADH Oxidase"/>
    <property type="match status" value="1"/>
</dbReference>
<proteinExistence type="predicted"/>
<dbReference type="GO" id="GO:0016491">
    <property type="term" value="F:oxidoreductase activity"/>
    <property type="evidence" value="ECO:0007669"/>
    <property type="project" value="InterPro"/>
</dbReference>
<name>A0A9D2DTZ4_9FIRM</name>
<dbReference type="AlphaFoldDB" id="A0A9D2DTZ4"/>
<comment type="caution">
    <text evidence="2">The sequence shown here is derived from an EMBL/GenBank/DDBJ whole genome shotgun (WGS) entry which is preliminary data.</text>
</comment>
<dbReference type="Pfam" id="PF14512">
    <property type="entry name" value="TM1586_NiRdase"/>
    <property type="match status" value="1"/>
</dbReference>
<feature type="domain" description="Putative nitroreductase TM1586" evidence="1">
    <location>
        <begin position="3"/>
        <end position="212"/>
    </location>
</feature>
<dbReference type="SUPFAM" id="SSF55469">
    <property type="entry name" value="FMN-dependent nitroreductase-like"/>
    <property type="match status" value="1"/>
</dbReference>
<evidence type="ECO:0000259" key="1">
    <source>
        <dbReference type="Pfam" id="PF14512"/>
    </source>
</evidence>
<reference evidence="2" key="2">
    <citation type="submission" date="2021-04" db="EMBL/GenBank/DDBJ databases">
        <authorList>
            <person name="Gilroy R."/>
        </authorList>
    </citation>
    <scope>NUCLEOTIDE SEQUENCE</scope>
    <source>
        <strain evidence="2">14324</strain>
    </source>
</reference>